<accession>A0A1M4U0F0</accession>
<dbReference type="PROSITE" id="PS51257">
    <property type="entry name" value="PROKAR_LIPOPROTEIN"/>
    <property type="match status" value="1"/>
</dbReference>
<dbReference type="STRING" id="288992.SAMN04488522_101388"/>
<keyword evidence="2" id="KW-1185">Reference proteome</keyword>
<dbReference type="Proteomes" id="UP000184287">
    <property type="component" value="Unassembled WGS sequence"/>
</dbReference>
<proteinExistence type="predicted"/>
<organism evidence="1 2">
    <name type="scientific">Pedobacter caeni</name>
    <dbReference type="NCBI Taxonomy" id="288992"/>
    <lineage>
        <taxon>Bacteria</taxon>
        <taxon>Pseudomonadati</taxon>
        <taxon>Bacteroidota</taxon>
        <taxon>Sphingobacteriia</taxon>
        <taxon>Sphingobacteriales</taxon>
        <taxon>Sphingobacteriaceae</taxon>
        <taxon>Pedobacter</taxon>
    </lineage>
</organism>
<dbReference type="AlphaFoldDB" id="A0A1M4U0F0"/>
<evidence type="ECO:0008006" key="3">
    <source>
        <dbReference type="Google" id="ProtNLM"/>
    </source>
</evidence>
<protein>
    <recommendedName>
        <fullName evidence="3">Lipoprotein</fullName>
    </recommendedName>
</protein>
<sequence length="142" mass="16203">MRPPLLALVLILSACSNKVKSDFVKFQNTVAILNCVVNHKSFQAQVNPETVTLVVVKNKYYENYWPERIGNFNVVYHQETPERSGTPLPETPLIYEVTALEIKDNAGALSIICRNKKLLQSYHLIKDGADWKVVAYQRKKVK</sequence>
<dbReference type="EMBL" id="FQUQ01000001">
    <property type="protein sequence ID" value="SHE50198.1"/>
    <property type="molecule type" value="Genomic_DNA"/>
</dbReference>
<name>A0A1M4U0F0_9SPHI</name>
<gene>
    <name evidence="1" type="ORF">SAMN04488522_101388</name>
</gene>
<dbReference type="OrthoDB" id="9849455at2"/>
<evidence type="ECO:0000313" key="2">
    <source>
        <dbReference type="Proteomes" id="UP000184287"/>
    </source>
</evidence>
<reference evidence="2" key="1">
    <citation type="submission" date="2016-11" db="EMBL/GenBank/DDBJ databases">
        <authorList>
            <person name="Varghese N."/>
            <person name="Submissions S."/>
        </authorList>
    </citation>
    <scope>NUCLEOTIDE SEQUENCE [LARGE SCALE GENOMIC DNA]</scope>
    <source>
        <strain evidence="2">DSM 16990</strain>
    </source>
</reference>
<evidence type="ECO:0000313" key="1">
    <source>
        <dbReference type="EMBL" id="SHE50198.1"/>
    </source>
</evidence>
<dbReference type="RefSeq" id="WP_073226703.1">
    <property type="nucleotide sequence ID" value="NZ_FQUQ01000001.1"/>
</dbReference>